<dbReference type="OrthoDB" id="28092at2759"/>
<dbReference type="EMBL" id="KN818282">
    <property type="protein sequence ID" value="KIL61577.1"/>
    <property type="molecule type" value="Genomic_DNA"/>
</dbReference>
<proteinExistence type="predicted"/>
<organism evidence="1 2">
    <name type="scientific">Amanita muscaria (strain Koide BX008)</name>
    <dbReference type="NCBI Taxonomy" id="946122"/>
    <lineage>
        <taxon>Eukaryota</taxon>
        <taxon>Fungi</taxon>
        <taxon>Dikarya</taxon>
        <taxon>Basidiomycota</taxon>
        <taxon>Agaricomycotina</taxon>
        <taxon>Agaricomycetes</taxon>
        <taxon>Agaricomycetidae</taxon>
        <taxon>Agaricales</taxon>
        <taxon>Pluteineae</taxon>
        <taxon>Amanitaceae</taxon>
        <taxon>Amanita</taxon>
    </lineage>
</organism>
<reference evidence="1 2" key="1">
    <citation type="submission" date="2014-04" db="EMBL/GenBank/DDBJ databases">
        <title>Evolutionary Origins and Diversification of the Mycorrhizal Mutualists.</title>
        <authorList>
            <consortium name="DOE Joint Genome Institute"/>
            <consortium name="Mycorrhizal Genomics Consortium"/>
            <person name="Kohler A."/>
            <person name="Kuo A."/>
            <person name="Nagy L.G."/>
            <person name="Floudas D."/>
            <person name="Copeland A."/>
            <person name="Barry K.W."/>
            <person name="Cichocki N."/>
            <person name="Veneault-Fourrey C."/>
            <person name="LaButti K."/>
            <person name="Lindquist E.A."/>
            <person name="Lipzen A."/>
            <person name="Lundell T."/>
            <person name="Morin E."/>
            <person name="Murat C."/>
            <person name="Riley R."/>
            <person name="Ohm R."/>
            <person name="Sun H."/>
            <person name="Tunlid A."/>
            <person name="Henrissat B."/>
            <person name="Grigoriev I.V."/>
            <person name="Hibbett D.S."/>
            <person name="Martin F."/>
        </authorList>
    </citation>
    <scope>NUCLEOTIDE SEQUENCE [LARGE SCALE GENOMIC DNA]</scope>
    <source>
        <strain evidence="1 2">Koide BX008</strain>
    </source>
</reference>
<gene>
    <name evidence="1" type="ORF">M378DRAFT_82335</name>
</gene>
<feature type="non-terminal residue" evidence="1">
    <location>
        <position position="1"/>
    </location>
</feature>
<name>A0A0C2WJ87_AMAMK</name>
<accession>A0A0C2WJ87</accession>
<sequence length="91" mass="9644">VGVPQVGALETAPKFHTVGSDSLVLTGMVKNLLAVLHPENGSFTTNYLHIVITTLSSTGGAPLRSFEASRGQLIAERKLHSQAEVVSFQSQ</sequence>
<evidence type="ECO:0000313" key="1">
    <source>
        <dbReference type="EMBL" id="KIL61577.1"/>
    </source>
</evidence>
<dbReference type="InParanoid" id="A0A0C2WJ87"/>
<dbReference type="STRING" id="946122.A0A0C2WJ87"/>
<evidence type="ECO:0000313" key="2">
    <source>
        <dbReference type="Proteomes" id="UP000054549"/>
    </source>
</evidence>
<keyword evidence="2" id="KW-1185">Reference proteome</keyword>
<dbReference type="Proteomes" id="UP000054549">
    <property type="component" value="Unassembled WGS sequence"/>
</dbReference>
<protein>
    <submittedName>
        <fullName evidence="1">Uncharacterized protein</fullName>
    </submittedName>
</protein>
<dbReference type="AlphaFoldDB" id="A0A0C2WJ87"/>
<dbReference type="HOGENOM" id="CLU_2432752_0_0_1"/>